<dbReference type="PANTHER" id="PTHR47506">
    <property type="entry name" value="TRANSCRIPTIONAL REGULATORY PROTEIN"/>
    <property type="match status" value="1"/>
</dbReference>
<dbReference type="PRINTS" id="PR00455">
    <property type="entry name" value="HTHTETR"/>
</dbReference>
<dbReference type="AlphaFoldDB" id="A0A1H8GZU1"/>
<evidence type="ECO:0000256" key="5">
    <source>
        <dbReference type="PROSITE-ProRule" id="PRU00335"/>
    </source>
</evidence>
<dbReference type="OrthoDB" id="135877at2157"/>
<evidence type="ECO:0000256" key="3">
    <source>
        <dbReference type="ARBA" id="ARBA00023125"/>
    </source>
</evidence>
<name>A0A1H8GZU1_9EURY</name>
<keyword evidence="4" id="KW-0804">Transcription</keyword>
<evidence type="ECO:0000259" key="6">
    <source>
        <dbReference type="PROSITE" id="PS50977"/>
    </source>
</evidence>
<dbReference type="SUPFAM" id="SSF46689">
    <property type="entry name" value="Homeodomain-like"/>
    <property type="match status" value="1"/>
</dbReference>
<gene>
    <name evidence="7" type="ORF">SAMN05216388_1003243</name>
</gene>
<evidence type="ECO:0000313" key="8">
    <source>
        <dbReference type="Proteomes" id="UP000198775"/>
    </source>
</evidence>
<dbReference type="InterPro" id="IPR036271">
    <property type="entry name" value="Tet_transcr_reg_TetR-rel_C_sf"/>
</dbReference>
<keyword evidence="8" id="KW-1185">Reference proteome</keyword>
<keyword evidence="2" id="KW-0805">Transcription regulation</keyword>
<evidence type="ECO:0000256" key="4">
    <source>
        <dbReference type="ARBA" id="ARBA00023163"/>
    </source>
</evidence>
<evidence type="ECO:0000256" key="2">
    <source>
        <dbReference type="ARBA" id="ARBA00023015"/>
    </source>
</evidence>
<dbReference type="RefSeq" id="WP_092658260.1">
    <property type="nucleotide sequence ID" value="NZ_FOCX01000003.1"/>
</dbReference>
<keyword evidence="1" id="KW-0678">Repressor</keyword>
<dbReference type="GO" id="GO:0003677">
    <property type="term" value="F:DNA binding"/>
    <property type="evidence" value="ECO:0007669"/>
    <property type="project" value="UniProtKB-UniRule"/>
</dbReference>
<proteinExistence type="predicted"/>
<dbReference type="PROSITE" id="PS50977">
    <property type="entry name" value="HTH_TETR_2"/>
    <property type="match status" value="1"/>
</dbReference>
<dbReference type="Gene3D" id="1.10.357.10">
    <property type="entry name" value="Tetracycline Repressor, domain 2"/>
    <property type="match status" value="1"/>
</dbReference>
<dbReference type="InterPro" id="IPR001647">
    <property type="entry name" value="HTH_TetR"/>
</dbReference>
<dbReference type="InterPro" id="IPR039538">
    <property type="entry name" value="BetI_C"/>
</dbReference>
<feature type="domain" description="HTH tetR-type" evidence="6">
    <location>
        <begin position="2"/>
        <end position="62"/>
    </location>
</feature>
<sequence length="205" mass="22962">MSDARDEIMEATYRALCTHGYADLTMQDIADETELSKAALHYHYDSKQELLESFLDFLYDSFTERVGDPPGETAPERLRALVEKVLSPPVEDDDERVAFKTAMLELKAQAPYDEGIRERLQRFDAFLHDEFQAVLADGIEAGTIRDEIDPEDAARFLVTTLDGAGTKQVAVGQDPDCTRRMLTAYIEGTLTVDGPDREPQEVGPE</sequence>
<dbReference type="SUPFAM" id="SSF48498">
    <property type="entry name" value="Tetracyclin repressor-like, C-terminal domain"/>
    <property type="match status" value="1"/>
</dbReference>
<dbReference type="PANTHER" id="PTHR47506:SF6">
    <property type="entry name" value="HTH-TYPE TRANSCRIPTIONAL REPRESSOR NEMR"/>
    <property type="match status" value="1"/>
</dbReference>
<dbReference type="Proteomes" id="UP000198775">
    <property type="component" value="Unassembled WGS sequence"/>
</dbReference>
<evidence type="ECO:0000256" key="1">
    <source>
        <dbReference type="ARBA" id="ARBA00022491"/>
    </source>
</evidence>
<organism evidence="7 8">
    <name type="scientific">Halorientalis persicus</name>
    <dbReference type="NCBI Taxonomy" id="1367881"/>
    <lineage>
        <taxon>Archaea</taxon>
        <taxon>Methanobacteriati</taxon>
        <taxon>Methanobacteriota</taxon>
        <taxon>Stenosarchaea group</taxon>
        <taxon>Halobacteria</taxon>
        <taxon>Halobacteriales</taxon>
        <taxon>Haloarculaceae</taxon>
        <taxon>Halorientalis</taxon>
    </lineage>
</organism>
<keyword evidence="3 5" id="KW-0238">DNA-binding</keyword>
<dbReference type="InterPro" id="IPR009057">
    <property type="entry name" value="Homeodomain-like_sf"/>
</dbReference>
<dbReference type="Pfam" id="PF13977">
    <property type="entry name" value="TetR_C_6"/>
    <property type="match status" value="1"/>
</dbReference>
<dbReference type="EMBL" id="FOCX01000003">
    <property type="protein sequence ID" value="SEN49269.1"/>
    <property type="molecule type" value="Genomic_DNA"/>
</dbReference>
<evidence type="ECO:0000313" key="7">
    <source>
        <dbReference type="EMBL" id="SEN49269.1"/>
    </source>
</evidence>
<protein>
    <submittedName>
        <fullName evidence="7">Transcriptional regulator, TetR family</fullName>
    </submittedName>
</protein>
<accession>A0A1H8GZU1</accession>
<reference evidence="8" key="1">
    <citation type="submission" date="2016-10" db="EMBL/GenBank/DDBJ databases">
        <authorList>
            <person name="Varghese N."/>
            <person name="Submissions S."/>
        </authorList>
    </citation>
    <scope>NUCLEOTIDE SEQUENCE [LARGE SCALE GENOMIC DNA]</scope>
    <source>
        <strain evidence="8">IBRC-M 10043</strain>
    </source>
</reference>
<feature type="DNA-binding region" description="H-T-H motif" evidence="5">
    <location>
        <begin position="25"/>
        <end position="44"/>
    </location>
</feature>
<dbReference type="Pfam" id="PF00440">
    <property type="entry name" value="TetR_N"/>
    <property type="match status" value="1"/>
</dbReference>